<dbReference type="EMBL" id="JAOPHQ010001142">
    <property type="protein sequence ID" value="KAK0152090.1"/>
    <property type="molecule type" value="Genomic_DNA"/>
</dbReference>
<dbReference type="AlphaFoldDB" id="A0AA47LZE8"/>
<accession>A0AA47LZE8</accession>
<comment type="caution">
    <text evidence="2">The sequence shown here is derived from an EMBL/GenBank/DDBJ whole genome shotgun (WGS) entry which is preliminary data.</text>
</comment>
<feature type="region of interest" description="Disordered" evidence="1">
    <location>
        <begin position="258"/>
        <end position="293"/>
    </location>
</feature>
<protein>
    <submittedName>
        <fullName evidence="2">Uncharacterized protein</fullName>
    </submittedName>
</protein>
<evidence type="ECO:0000313" key="4">
    <source>
        <dbReference type="EMBL" id="KAK0152090.1"/>
    </source>
</evidence>
<evidence type="ECO:0000256" key="1">
    <source>
        <dbReference type="SAM" id="MobiDB-lite"/>
    </source>
</evidence>
<organism evidence="2 5">
    <name type="scientific">Merluccius polli</name>
    <name type="common">Benguela hake</name>
    <name type="synonym">Merluccius cadenati</name>
    <dbReference type="NCBI Taxonomy" id="89951"/>
    <lineage>
        <taxon>Eukaryota</taxon>
        <taxon>Metazoa</taxon>
        <taxon>Chordata</taxon>
        <taxon>Craniata</taxon>
        <taxon>Vertebrata</taxon>
        <taxon>Euteleostomi</taxon>
        <taxon>Actinopterygii</taxon>
        <taxon>Neopterygii</taxon>
        <taxon>Teleostei</taxon>
        <taxon>Neoteleostei</taxon>
        <taxon>Acanthomorphata</taxon>
        <taxon>Zeiogadaria</taxon>
        <taxon>Gadariae</taxon>
        <taxon>Gadiformes</taxon>
        <taxon>Gadoidei</taxon>
        <taxon>Merlucciidae</taxon>
        <taxon>Merluccius</taxon>
    </lineage>
</organism>
<dbReference type="PANTHER" id="PTHR31025:SF31">
    <property type="entry name" value="SI:CH211-166E11.5"/>
    <property type="match status" value="1"/>
</dbReference>
<name>A0AA47LZE8_MERPO</name>
<reference evidence="2" key="1">
    <citation type="journal article" date="2023" name="Front. Mar. Sci.">
        <title>A new Merluccius polli reference genome to investigate the effects of global change in West African waters.</title>
        <authorList>
            <person name="Mateo J.L."/>
            <person name="Blanco-Fernandez C."/>
            <person name="Garcia-Vazquez E."/>
            <person name="Machado-Schiaffino G."/>
        </authorList>
    </citation>
    <scope>NUCLEOTIDE SEQUENCE</scope>
    <source>
        <strain evidence="2">C29</strain>
        <tissue evidence="2">Fin</tissue>
    </source>
</reference>
<evidence type="ECO:0000313" key="5">
    <source>
        <dbReference type="Proteomes" id="UP001174136"/>
    </source>
</evidence>
<proteinExistence type="predicted"/>
<dbReference type="PANTHER" id="PTHR31025">
    <property type="entry name" value="SI:CH211-196P9.1-RELATED"/>
    <property type="match status" value="1"/>
</dbReference>
<dbReference type="EMBL" id="JAOPHQ010002300">
    <property type="protein sequence ID" value="KAK0147499.1"/>
    <property type="molecule type" value="Genomic_DNA"/>
</dbReference>
<evidence type="ECO:0000313" key="3">
    <source>
        <dbReference type="EMBL" id="KAK0147499.1"/>
    </source>
</evidence>
<keyword evidence="5" id="KW-1185">Reference proteome</keyword>
<dbReference type="EMBL" id="JAOPHQ010006631">
    <property type="protein sequence ID" value="KAK0130781.1"/>
    <property type="molecule type" value="Genomic_DNA"/>
</dbReference>
<sequence length="532" mass="59292">MSQPANLRLILSDHNIQKLALPSGIPGTVEELHSIVQATFGIPLDFCLHFKDADFGNEFFSLVSTTCIVDKDTIKVVYIDAPPTVTLTLTDVDSSSASIPDFSPLTFDDGCSSASSHDTLPVSPRPMTEIPAQRSKGWPAEFLIPRFSANTEILLQSGNEKFSCSGNVFGTNDLISLLPDILGNLAETIFEYTAYPSSANLSQVAGALVKKHPCLKEPGSFNGCYGWIQRLKYKMNNFRCKLRGTGCPEIVVKSLKRKASHEQTPAKNVKKAKKAEVNYLPPHPQGETSESLEKEREELLSEVMKKDNGQVVAGKMAKTFSLRRQEVIYEAPAIRDFMQRWPALFDARQINDEFKSITTVSLEATFMAKLDQCTQKLMGVVSSRGGASGARIRQIKDMLLEHNTIEMRREVAIRCLVVYLGEKEEDLFKEYCDNEEFETSFESHVMKIAIVGDRSTPGSDHWMATIVMEGTKCLIEKDIPRSCALLMGIIYALNISYCKKLKYTFEVFQKLFLGLDGLRCSAKVIGLKNTIF</sequence>
<dbReference type="Proteomes" id="UP001174136">
    <property type="component" value="Unassembled WGS sequence"/>
</dbReference>
<evidence type="ECO:0000313" key="2">
    <source>
        <dbReference type="EMBL" id="KAK0130781.1"/>
    </source>
</evidence>
<gene>
    <name evidence="4" type="ORF">N1851_006537</name>
    <name evidence="3" type="ORF">N1851_013033</name>
    <name evidence="2" type="ORF">N1851_034555</name>
</gene>